<reference evidence="4" key="1">
    <citation type="submission" date="2023-02" db="EMBL/GenBank/DDBJ databases">
        <title>Genome of toxic invasive species Heracleum sosnowskyi carries increased number of genes despite the absence of recent whole-genome duplications.</title>
        <authorList>
            <person name="Schelkunov M."/>
            <person name="Shtratnikova V."/>
            <person name="Makarenko M."/>
            <person name="Klepikova A."/>
            <person name="Omelchenko D."/>
            <person name="Novikova G."/>
            <person name="Obukhova E."/>
            <person name="Bogdanov V."/>
            <person name="Penin A."/>
            <person name="Logacheva M."/>
        </authorList>
    </citation>
    <scope>NUCLEOTIDE SEQUENCE</scope>
    <source>
        <strain evidence="4">Hsosn_3</strain>
        <tissue evidence="4">Leaf</tissue>
    </source>
</reference>
<dbReference type="Pfam" id="PF12854">
    <property type="entry name" value="PPR_1"/>
    <property type="match status" value="1"/>
</dbReference>
<dbReference type="PROSITE" id="PS51375">
    <property type="entry name" value="PPR"/>
    <property type="match status" value="4"/>
</dbReference>
<name>A0AAD8MBR2_9APIA</name>
<feature type="repeat" description="PPR" evidence="3">
    <location>
        <begin position="465"/>
        <end position="499"/>
    </location>
</feature>
<dbReference type="InterPro" id="IPR002885">
    <property type="entry name" value="PPR_rpt"/>
</dbReference>
<feature type="repeat" description="PPR" evidence="3">
    <location>
        <begin position="262"/>
        <end position="296"/>
    </location>
</feature>
<protein>
    <submittedName>
        <fullName evidence="4">Pentatricopeptide repeat-containing protein, mitochondrial-like protein</fullName>
    </submittedName>
</protein>
<keyword evidence="2" id="KW-0677">Repeat</keyword>
<dbReference type="EMBL" id="JAUIZM010000009">
    <property type="protein sequence ID" value="KAK1367009.1"/>
    <property type="molecule type" value="Genomic_DNA"/>
</dbReference>
<evidence type="ECO:0000256" key="1">
    <source>
        <dbReference type="ARBA" id="ARBA00007626"/>
    </source>
</evidence>
<reference evidence="4" key="2">
    <citation type="submission" date="2023-05" db="EMBL/GenBank/DDBJ databases">
        <authorList>
            <person name="Schelkunov M.I."/>
        </authorList>
    </citation>
    <scope>NUCLEOTIDE SEQUENCE</scope>
    <source>
        <strain evidence="4">Hsosn_3</strain>
        <tissue evidence="4">Leaf</tissue>
    </source>
</reference>
<dbReference type="Gene3D" id="1.25.40.10">
    <property type="entry name" value="Tetratricopeptide repeat domain"/>
    <property type="match status" value="4"/>
</dbReference>
<evidence type="ECO:0000313" key="5">
    <source>
        <dbReference type="Proteomes" id="UP001237642"/>
    </source>
</evidence>
<evidence type="ECO:0000256" key="2">
    <source>
        <dbReference type="ARBA" id="ARBA00022737"/>
    </source>
</evidence>
<feature type="repeat" description="PPR" evidence="3">
    <location>
        <begin position="322"/>
        <end position="356"/>
    </location>
</feature>
<comment type="caution">
    <text evidence="4">The sequence shown here is derived from an EMBL/GenBank/DDBJ whole genome shotgun (WGS) entry which is preliminary data.</text>
</comment>
<comment type="similarity">
    <text evidence="1">Belongs to the PPR family. P subfamily.</text>
</comment>
<feature type="repeat" description="PPR" evidence="3">
    <location>
        <begin position="227"/>
        <end position="261"/>
    </location>
</feature>
<dbReference type="Pfam" id="PF01535">
    <property type="entry name" value="PPR"/>
    <property type="match status" value="6"/>
</dbReference>
<dbReference type="PANTHER" id="PTHR47939">
    <property type="entry name" value="MEMBRANE-ASSOCIATED SALT-INDUCIBLE PROTEIN-LIKE"/>
    <property type="match status" value="1"/>
</dbReference>
<sequence length="558" mass="63729">MKRLISPISPISLPHTNPQKSLLFHLLHTQTPPIQPTQTSPKPHLNPTQIDPLNYLLTFIPQIKALSQNPRNHIALTTLDSLLAQAHVLNSSSLLIVIHYLCQIKKLGRAKDVFLKIKSKGQVKDCFLFSLVYDCLVCNGKIYDVEIVWNELCGDDLKFDVSDYVIYVCKYCGGDEIRGVFERVVRGGRVLRKESYGALIGALCRENEGGLGKEVVRVMRDAGFRVDCFSYYVLFRCFCRNGEVDEADWVLRVLVKRKFQVDICVYGNFMHALCKTGKFREAKKLFFRLTKQDIVGGFKKGESLKEGRRVIFQLKCEDNVPKMLAYETYFRSLCDMGRLDEAEVLLKKMMNSRTVPEICVYGSFIRALFVADRDKDAIRFFQVEKKKGLVRVDEIASYVIMGLCQKGNLDEAVKLFDETASLGAFFNCSNVCNCILGNYWKRNRLAEAEHLFRRLKNGNYGVLPDASMYEIMVKGYCNQSDVANTLLLFQEMVDRKIVVSCALYEVIIRALYSRGSVREALKYLNKMVESGNIVSSTRWKMFFSSTFVALEHSFSSDV</sequence>
<evidence type="ECO:0000256" key="3">
    <source>
        <dbReference type="PROSITE-ProRule" id="PRU00708"/>
    </source>
</evidence>
<dbReference type="PANTHER" id="PTHR47939:SF5">
    <property type="entry name" value="PENTACOTRIPEPTIDE-REPEAT REGION OF PRORP DOMAIN-CONTAINING PROTEIN"/>
    <property type="match status" value="1"/>
</dbReference>
<gene>
    <name evidence="4" type="ORF">POM88_042570</name>
</gene>
<keyword evidence="5" id="KW-1185">Reference proteome</keyword>
<dbReference type="InterPro" id="IPR050667">
    <property type="entry name" value="PPR-containing_protein"/>
</dbReference>
<dbReference type="AlphaFoldDB" id="A0AAD8MBR2"/>
<dbReference type="InterPro" id="IPR011990">
    <property type="entry name" value="TPR-like_helical_dom_sf"/>
</dbReference>
<dbReference type="NCBIfam" id="TIGR00756">
    <property type="entry name" value="PPR"/>
    <property type="match status" value="6"/>
</dbReference>
<dbReference type="Proteomes" id="UP001237642">
    <property type="component" value="Unassembled WGS sequence"/>
</dbReference>
<dbReference type="SUPFAM" id="SSF81901">
    <property type="entry name" value="HCP-like"/>
    <property type="match status" value="1"/>
</dbReference>
<accession>A0AAD8MBR2</accession>
<organism evidence="4 5">
    <name type="scientific">Heracleum sosnowskyi</name>
    <dbReference type="NCBI Taxonomy" id="360622"/>
    <lineage>
        <taxon>Eukaryota</taxon>
        <taxon>Viridiplantae</taxon>
        <taxon>Streptophyta</taxon>
        <taxon>Embryophyta</taxon>
        <taxon>Tracheophyta</taxon>
        <taxon>Spermatophyta</taxon>
        <taxon>Magnoliopsida</taxon>
        <taxon>eudicotyledons</taxon>
        <taxon>Gunneridae</taxon>
        <taxon>Pentapetalae</taxon>
        <taxon>asterids</taxon>
        <taxon>campanulids</taxon>
        <taxon>Apiales</taxon>
        <taxon>Apiaceae</taxon>
        <taxon>Apioideae</taxon>
        <taxon>apioid superclade</taxon>
        <taxon>Tordylieae</taxon>
        <taxon>Tordyliinae</taxon>
        <taxon>Heracleum</taxon>
    </lineage>
</organism>
<evidence type="ECO:0000313" key="4">
    <source>
        <dbReference type="EMBL" id="KAK1367009.1"/>
    </source>
</evidence>
<proteinExistence type="inferred from homology"/>